<accession>E3GW21</accession>
<dbReference type="GO" id="GO:0046872">
    <property type="term" value="F:metal ion binding"/>
    <property type="evidence" value="ECO:0007669"/>
    <property type="project" value="UniProtKB-KW"/>
</dbReference>
<evidence type="ECO:0000256" key="7">
    <source>
        <dbReference type="ARBA" id="ARBA00022741"/>
    </source>
</evidence>
<keyword evidence="3" id="KW-1003">Cell membrane</keyword>
<evidence type="ECO:0000256" key="6">
    <source>
        <dbReference type="ARBA" id="ARBA00022692"/>
    </source>
</evidence>
<keyword evidence="12 17" id="KW-0472">Membrane</keyword>
<dbReference type="InterPro" id="IPR027417">
    <property type="entry name" value="P-loop_NTPase"/>
</dbReference>
<evidence type="ECO:0000256" key="12">
    <source>
        <dbReference type="ARBA" id="ARBA00023136"/>
    </source>
</evidence>
<dbReference type="KEGG" id="mfv:Mfer_0990"/>
<feature type="binding site" evidence="15">
    <location>
        <begin position="118"/>
        <end position="121"/>
    </location>
    <ligand>
        <name>GTP</name>
        <dbReference type="ChEBI" id="CHEBI:37565"/>
        <label>1</label>
    </ligand>
</feature>
<feature type="binding site" evidence="15">
    <location>
        <begin position="12"/>
        <end position="19"/>
    </location>
    <ligand>
        <name>GTP</name>
        <dbReference type="ChEBI" id="CHEBI:37565"/>
        <label>1</label>
    </ligand>
</feature>
<evidence type="ECO:0000256" key="9">
    <source>
        <dbReference type="ARBA" id="ARBA00023004"/>
    </source>
</evidence>
<keyword evidence="9" id="KW-0408">Iron</keyword>
<dbReference type="FunFam" id="3.40.50.300:FF:000426">
    <property type="entry name" value="Ferrous iron transport protein B"/>
    <property type="match status" value="1"/>
</dbReference>
<dbReference type="GO" id="GO:0005886">
    <property type="term" value="C:plasma membrane"/>
    <property type="evidence" value="ECO:0007669"/>
    <property type="project" value="UniProtKB-SubCell"/>
</dbReference>
<evidence type="ECO:0000256" key="13">
    <source>
        <dbReference type="ARBA" id="ARBA00031200"/>
    </source>
</evidence>
<dbReference type="STRING" id="523846.Mfer_0990"/>
<keyword evidence="16" id="KW-0460">Magnesium</keyword>
<feature type="binding site" evidence="15">
    <location>
        <begin position="58"/>
        <end position="61"/>
    </location>
    <ligand>
        <name>GTP</name>
        <dbReference type="ChEBI" id="CHEBI:37565"/>
        <label>1</label>
    </ligand>
</feature>
<dbReference type="Proteomes" id="UP000002315">
    <property type="component" value="Chromosome"/>
</dbReference>
<evidence type="ECO:0000259" key="18">
    <source>
        <dbReference type="PROSITE" id="PS51711"/>
    </source>
</evidence>
<dbReference type="InterPro" id="IPR003373">
    <property type="entry name" value="Fe2_transport_prot-B"/>
</dbReference>
<evidence type="ECO:0000313" key="19">
    <source>
        <dbReference type="EMBL" id="ADP77786.1"/>
    </source>
</evidence>
<keyword evidence="5" id="KW-0997">Cell inner membrane</keyword>
<dbReference type="Pfam" id="PF07664">
    <property type="entry name" value="FeoB_C"/>
    <property type="match status" value="1"/>
</dbReference>
<feature type="binding site" evidence="15">
    <location>
        <begin position="37"/>
        <end position="41"/>
    </location>
    <ligand>
        <name>GTP</name>
        <dbReference type="ChEBI" id="CHEBI:37565"/>
        <label>1</label>
    </ligand>
</feature>
<dbReference type="Pfam" id="PF07670">
    <property type="entry name" value="Gate"/>
    <property type="match status" value="2"/>
</dbReference>
<evidence type="ECO:0000256" key="4">
    <source>
        <dbReference type="ARBA" id="ARBA00022496"/>
    </source>
</evidence>
<dbReference type="NCBIfam" id="TIGR00231">
    <property type="entry name" value="small_GTP"/>
    <property type="match status" value="1"/>
</dbReference>
<feature type="binding site" evidence="16">
    <location>
        <position position="26"/>
    </location>
    <ligand>
        <name>Mg(2+)</name>
        <dbReference type="ChEBI" id="CHEBI:18420"/>
        <label>2</label>
    </ligand>
</feature>
<evidence type="ECO:0000256" key="14">
    <source>
        <dbReference type="NCBIfam" id="TIGR00437"/>
    </source>
</evidence>
<evidence type="ECO:0000256" key="5">
    <source>
        <dbReference type="ARBA" id="ARBA00022519"/>
    </source>
</evidence>
<keyword evidence="16" id="KW-0479">Metal-binding</keyword>
<sequence length="664" mass="74153">MNKKAVTIAVIGNPNTGKSTIFNSLTGLKQHVGNWPGVTVEKKVGEFTHKGINFKVIDLPGVYGLSAESIDEKIARDFIVKTKPKVVIDILDASNLERNLYLTLQLLEIGANVLLVLNKVDIAKERGYEINAKKLGELLGIPVVTTIACEGIGIEKLKDKIVDSLNKKAPILDYPKFTPYIVELVNIISNDKKLKRNYNVKWLAIKLLEGDPEVRNIIRTECENKIKNKIFDKVIKIRNRFKTDMELELANERYSIISHIVKKVMHKKKGKLTVSDMLDEVFTHKYLGLPSFFALLWMAFKFTFDVSAPFKDMITMFFGWIGDHASSIIQNPVLASFIKDGICNGFGTVLSFLPPIAFLFLMFSLLEDSGYMARAAFVMDRLMKKCGLHGKSVIPLVMGFGCNVPAIMATRTLEDEKDRILTIIVNPLMSCSARLPVYVLLAGAFFAGKEGTVITSMYIIGILVALFLAWIFRKIIFKGKPSHFVMELPPYNRPTWRSILGPTWTRTKLFLRKAGTIIFAVVVLVWLLSITGPTGFLGNTEQIDKSWVSVIGHALQPLFQPMGWDWKIVVALFFGFLAKESVVGTLGTLNGVEEEKLGTILAHTLTPVNAFALMVFTLLYVPCVASMATVKQEAGTKWMLLTIAYELIVAYLMSLLIIWIGGIT</sequence>
<dbReference type="InterPro" id="IPR011642">
    <property type="entry name" value="Gate_dom"/>
</dbReference>
<proteinExistence type="predicted"/>
<dbReference type="HOGENOM" id="CLU_013350_3_0_2"/>
<keyword evidence="10" id="KW-0406">Ion transport</keyword>
<dbReference type="GO" id="GO:0005525">
    <property type="term" value="F:GTP binding"/>
    <property type="evidence" value="ECO:0007669"/>
    <property type="project" value="UniProtKB-KW"/>
</dbReference>
<feature type="transmembrane region" description="Helical" evidence="17">
    <location>
        <begin position="610"/>
        <end position="630"/>
    </location>
</feature>
<evidence type="ECO:0000256" key="16">
    <source>
        <dbReference type="PIRSR" id="PIRSR603373-2"/>
    </source>
</evidence>
<evidence type="ECO:0000313" key="20">
    <source>
        <dbReference type="Proteomes" id="UP000002315"/>
    </source>
</evidence>
<organism evidence="19 20">
    <name type="scientific">Methanothermus fervidus (strain ATCC 43054 / DSM 2088 / JCM 10308 / V24 S)</name>
    <dbReference type="NCBI Taxonomy" id="523846"/>
    <lineage>
        <taxon>Archaea</taxon>
        <taxon>Methanobacteriati</taxon>
        <taxon>Methanobacteriota</taxon>
        <taxon>Methanomada group</taxon>
        <taxon>Methanobacteria</taxon>
        <taxon>Methanobacteriales</taxon>
        <taxon>Methanothermaceae</taxon>
        <taxon>Methanothermus</taxon>
    </lineage>
</organism>
<dbReference type="OrthoDB" id="85305at2157"/>
<keyword evidence="2" id="KW-0813">Transport</keyword>
<dbReference type="Pfam" id="PF17910">
    <property type="entry name" value="FeoB_Cyto"/>
    <property type="match status" value="1"/>
</dbReference>
<dbReference type="InterPro" id="IPR030389">
    <property type="entry name" value="G_FEOB_dom"/>
</dbReference>
<evidence type="ECO:0000256" key="2">
    <source>
        <dbReference type="ARBA" id="ARBA00022448"/>
    </source>
</evidence>
<dbReference type="PANTHER" id="PTHR43185">
    <property type="entry name" value="FERROUS IRON TRANSPORT PROTEIN B"/>
    <property type="match status" value="1"/>
</dbReference>
<dbReference type="PANTHER" id="PTHR43185:SF1">
    <property type="entry name" value="FE(2+) TRANSPORTER FEOB"/>
    <property type="match status" value="1"/>
</dbReference>
<name>E3GW21_METFV</name>
<keyword evidence="20" id="KW-1185">Reference proteome</keyword>
<gene>
    <name evidence="19" type="ordered locus">Mfer_0990</name>
</gene>
<comment type="subcellular location">
    <subcellularLocation>
        <location evidence="1">Cell inner membrane</location>
        <topology evidence="1">Multi-pass membrane protein</topology>
    </subcellularLocation>
</comment>
<keyword evidence="7 15" id="KW-0547">Nucleotide-binding</keyword>
<dbReference type="InterPro" id="IPR041069">
    <property type="entry name" value="FeoB_Cyto"/>
</dbReference>
<feature type="domain" description="FeoB-type G" evidence="18">
    <location>
        <begin position="5"/>
        <end position="167"/>
    </location>
</feature>
<dbReference type="InterPro" id="IPR050860">
    <property type="entry name" value="FeoB_GTPase"/>
</dbReference>
<dbReference type="NCBIfam" id="TIGR00437">
    <property type="entry name" value="feoB"/>
    <property type="match status" value="1"/>
</dbReference>
<evidence type="ECO:0000256" key="8">
    <source>
        <dbReference type="ARBA" id="ARBA00022989"/>
    </source>
</evidence>
<keyword evidence="8 17" id="KW-1133">Transmembrane helix</keyword>
<feature type="transmembrane region" description="Helical" evidence="17">
    <location>
        <begin position="642"/>
        <end position="662"/>
    </location>
</feature>
<evidence type="ECO:0000256" key="17">
    <source>
        <dbReference type="SAM" id="Phobius"/>
    </source>
</evidence>
<reference evidence="19 20" key="1">
    <citation type="journal article" date="2010" name="Stand. Genomic Sci.">
        <title>Complete genome sequence of Methanothermus fervidus type strain (V24S).</title>
        <authorList>
            <person name="Anderson I."/>
            <person name="Djao O.D."/>
            <person name="Misra M."/>
            <person name="Chertkov O."/>
            <person name="Nolan M."/>
            <person name="Lucas S."/>
            <person name="Lapidus A."/>
            <person name="Del Rio T.G."/>
            <person name="Tice H."/>
            <person name="Cheng J.F."/>
            <person name="Tapia R."/>
            <person name="Han C."/>
            <person name="Goodwin L."/>
            <person name="Pitluck S."/>
            <person name="Liolios K."/>
            <person name="Ivanova N."/>
            <person name="Mavromatis K."/>
            <person name="Mikhailova N."/>
            <person name="Pati A."/>
            <person name="Brambilla E."/>
            <person name="Chen A."/>
            <person name="Palaniappan K."/>
            <person name="Land M."/>
            <person name="Hauser L."/>
            <person name="Chang Y.J."/>
            <person name="Jeffries C.D."/>
            <person name="Sikorski J."/>
            <person name="Spring S."/>
            <person name="Rohde M."/>
            <person name="Eichinger K."/>
            <person name="Huber H."/>
            <person name="Wirth R."/>
            <person name="Goker M."/>
            <person name="Detter J.C."/>
            <person name="Woyke T."/>
            <person name="Bristow J."/>
            <person name="Eisen J.A."/>
            <person name="Markowitz V."/>
            <person name="Hugenholtz P."/>
            <person name="Klenk H.P."/>
            <person name="Kyrpides N.C."/>
        </authorList>
    </citation>
    <scope>NUCLEOTIDE SEQUENCE [LARGE SCALE GENOMIC DNA]</scope>
    <source>
        <strain evidence="20">ATCC 43054 / DSM 2088 / JCM 10308 / V24 S</strain>
    </source>
</reference>
<dbReference type="Gene3D" id="1.10.287.1770">
    <property type="match status" value="1"/>
</dbReference>
<feature type="binding site" evidence="16">
    <location>
        <position position="24"/>
    </location>
    <ligand>
        <name>Mg(2+)</name>
        <dbReference type="ChEBI" id="CHEBI:18420"/>
        <label>2</label>
    </ligand>
</feature>
<dbReference type="InterPro" id="IPR006073">
    <property type="entry name" value="GTP-bd"/>
</dbReference>
<feature type="transmembrane region" description="Helical" evidence="17">
    <location>
        <begin position="516"/>
        <end position="537"/>
    </location>
</feature>
<evidence type="ECO:0000256" key="15">
    <source>
        <dbReference type="PIRSR" id="PIRSR603373-1"/>
    </source>
</evidence>
<keyword evidence="6 17" id="KW-0812">Transmembrane</keyword>
<evidence type="ECO:0000256" key="10">
    <source>
        <dbReference type="ARBA" id="ARBA00023065"/>
    </source>
</evidence>
<dbReference type="PROSITE" id="PS51711">
    <property type="entry name" value="G_FEOB"/>
    <property type="match status" value="1"/>
</dbReference>
<dbReference type="Gene3D" id="3.40.50.300">
    <property type="entry name" value="P-loop containing nucleotide triphosphate hydrolases"/>
    <property type="match status" value="1"/>
</dbReference>
<dbReference type="GO" id="GO:0015093">
    <property type="term" value="F:ferrous iron transmembrane transporter activity"/>
    <property type="evidence" value="ECO:0007669"/>
    <property type="project" value="UniProtKB-UniRule"/>
</dbReference>
<feature type="transmembrane region" description="Helical" evidence="17">
    <location>
        <begin position="346"/>
        <end position="366"/>
    </location>
</feature>
<feature type="binding site" evidence="16">
    <location>
        <position position="27"/>
    </location>
    <ligand>
        <name>Mg(2+)</name>
        <dbReference type="ChEBI" id="CHEBI:18420"/>
        <label>2</label>
    </ligand>
</feature>
<dbReference type="Pfam" id="PF02421">
    <property type="entry name" value="FeoB_N"/>
    <property type="match status" value="1"/>
</dbReference>
<protein>
    <recommendedName>
        <fullName evidence="13 14">Ferrous iron transport protein B</fullName>
    </recommendedName>
</protein>
<evidence type="ECO:0000256" key="3">
    <source>
        <dbReference type="ARBA" id="ARBA00022475"/>
    </source>
</evidence>
<keyword evidence="11 15" id="KW-0342">GTP-binding</keyword>
<evidence type="ECO:0000256" key="11">
    <source>
        <dbReference type="ARBA" id="ARBA00023134"/>
    </source>
</evidence>
<dbReference type="PRINTS" id="PR00326">
    <property type="entry name" value="GTP1OBG"/>
</dbReference>
<dbReference type="SUPFAM" id="SSF52540">
    <property type="entry name" value="P-loop containing nucleoside triphosphate hydrolases"/>
    <property type="match status" value="1"/>
</dbReference>
<evidence type="ECO:0000256" key="1">
    <source>
        <dbReference type="ARBA" id="ARBA00004429"/>
    </source>
</evidence>
<dbReference type="InterPro" id="IPR005225">
    <property type="entry name" value="Small_GTP-bd"/>
</dbReference>
<dbReference type="EMBL" id="CP002278">
    <property type="protein sequence ID" value="ADP77786.1"/>
    <property type="molecule type" value="Genomic_DNA"/>
</dbReference>
<keyword evidence="4" id="KW-0410">Iron transport</keyword>
<dbReference type="AlphaFoldDB" id="E3GW21"/>
<feature type="binding site" evidence="16">
    <location>
        <position position="23"/>
    </location>
    <ligand>
        <name>Mg(2+)</name>
        <dbReference type="ChEBI" id="CHEBI:18420"/>
        <label>2</label>
    </ligand>
</feature>
<dbReference type="CDD" id="cd01879">
    <property type="entry name" value="FeoB"/>
    <property type="match status" value="1"/>
</dbReference>
<dbReference type="InterPro" id="IPR011640">
    <property type="entry name" value="Fe2_transport_prot_B_C"/>
</dbReference>
<feature type="transmembrane region" description="Helical" evidence="17">
    <location>
        <begin position="453"/>
        <end position="472"/>
    </location>
</feature>